<dbReference type="Proteomes" id="UP001497516">
    <property type="component" value="Chromosome 10"/>
</dbReference>
<organism evidence="2 3">
    <name type="scientific">Linum trigynum</name>
    <dbReference type="NCBI Taxonomy" id="586398"/>
    <lineage>
        <taxon>Eukaryota</taxon>
        <taxon>Viridiplantae</taxon>
        <taxon>Streptophyta</taxon>
        <taxon>Embryophyta</taxon>
        <taxon>Tracheophyta</taxon>
        <taxon>Spermatophyta</taxon>
        <taxon>Magnoliopsida</taxon>
        <taxon>eudicotyledons</taxon>
        <taxon>Gunneridae</taxon>
        <taxon>Pentapetalae</taxon>
        <taxon>rosids</taxon>
        <taxon>fabids</taxon>
        <taxon>Malpighiales</taxon>
        <taxon>Linaceae</taxon>
        <taxon>Linum</taxon>
    </lineage>
</organism>
<reference evidence="2 3" key="1">
    <citation type="submission" date="2024-04" db="EMBL/GenBank/DDBJ databases">
        <authorList>
            <person name="Fracassetti M."/>
        </authorList>
    </citation>
    <scope>NUCLEOTIDE SEQUENCE [LARGE SCALE GENOMIC DNA]</scope>
</reference>
<sequence>MGSSTQPFLMTEPRKQQERSPPPIQITTGPKLLIGRLGRRGKQKKANGDSRIARPTREVEGNVARRRRLLLEEESEDDFIVQKIPNPVPTCPLNCAIQAAKAAVTANVTSGTSVPVPNSTPRKKKGKTLLGVGSPKKFELKAQQQRKPRQQTDKPASSKRAGAARPHKPEKLGEGSAAVTLSQGEILCPQAADVSNEGLESADSLSDSEEQPFEIRRRAPREKGQAERLAQSSHVRQAVKAFEAGLSLSEPPIAQKVLSPRMMAETDTGKEVFNGGDQRYSDFNEYGSNFCEQGDEGKKRWIDEVEGGIADLPSPKKLFVEDKSDLETVEAANRDWAHPDK</sequence>
<feature type="region of interest" description="Disordered" evidence="1">
    <location>
        <begin position="194"/>
        <end position="233"/>
    </location>
</feature>
<evidence type="ECO:0000313" key="2">
    <source>
        <dbReference type="EMBL" id="CAL1360017.1"/>
    </source>
</evidence>
<evidence type="ECO:0000256" key="1">
    <source>
        <dbReference type="SAM" id="MobiDB-lite"/>
    </source>
</evidence>
<gene>
    <name evidence="2" type="ORF">LTRI10_LOCUS7477</name>
</gene>
<proteinExistence type="predicted"/>
<accession>A0AAV2CVV4</accession>
<feature type="compositionally biased region" description="Basic and acidic residues" evidence="1">
    <location>
        <begin position="46"/>
        <end position="60"/>
    </location>
</feature>
<name>A0AAV2CVV4_9ROSI</name>
<feature type="region of interest" description="Disordered" evidence="1">
    <location>
        <begin position="1"/>
        <end position="60"/>
    </location>
</feature>
<dbReference type="EMBL" id="OZ034814">
    <property type="protein sequence ID" value="CAL1360017.1"/>
    <property type="molecule type" value="Genomic_DNA"/>
</dbReference>
<feature type="compositionally biased region" description="Polar residues" evidence="1">
    <location>
        <begin position="108"/>
        <end position="120"/>
    </location>
</feature>
<protein>
    <submittedName>
        <fullName evidence="2">Uncharacterized protein</fullName>
    </submittedName>
</protein>
<evidence type="ECO:0000313" key="3">
    <source>
        <dbReference type="Proteomes" id="UP001497516"/>
    </source>
</evidence>
<keyword evidence="3" id="KW-1185">Reference proteome</keyword>
<feature type="compositionally biased region" description="Basic and acidic residues" evidence="1">
    <location>
        <begin position="213"/>
        <end position="226"/>
    </location>
</feature>
<dbReference type="AlphaFoldDB" id="A0AAV2CVV4"/>
<feature type="region of interest" description="Disordered" evidence="1">
    <location>
        <begin position="108"/>
        <end position="177"/>
    </location>
</feature>